<dbReference type="InterPro" id="IPR003838">
    <property type="entry name" value="ABC3_permease_C"/>
</dbReference>
<dbReference type="InterPro" id="IPR050250">
    <property type="entry name" value="Macrolide_Exporter_MacB"/>
</dbReference>
<comment type="caution">
    <text evidence="9">The sequence shown here is derived from an EMBL/GenBank/DDBJ whole genome shotgun (WGS) entry which is preliminary data.</text>
</comment>
<keyword evidence="4 6" id="KW-1133">Transmembrane helix</keyword>
<name>A0A937FD19_9BACT</name>
<evidence type="ECO:0000313" key="10">
    <source>
        <dbReference type="Proteomes" id="UP000659388"/>
    </source>
</evidence>
<feature type="transmembrane region" description="Helical" evidence="6">
    <location>
        <begin position="290"/>
        <end position="315"/>
    </location>
</feature>
<feature type="transmembrane region" description="Helical" evidence="6">
    <location>
        <begin position="427"/>
        <end position="452"/>
    </location>
</feature>
<evidence type="ECO:0000313" key="9">
    <source>
        <dbReference type="EMBL" id="MBL3658303.1"/>
    </source>
</evidence>
<reference evidence="9" key="1">
    <citation type="submission" date="2021-01" db="EMBL/GenBank/DDBJ databases">
        <title>Fulvivirga kasyanovii gen. nov., sp nov., a novel member of the phylum Bacteroidetes isolated from seawater in a mussel farm.</title>
        <authorList>
            <person name="Zhao L.-H."/>
            <person name="Wang Z.-J."/>
        </authorList>
    </citation>
    <scope>NUCLEOTIDE SEQUENCE</scope>
    <source>
        <strain evidence="9">2943</strain>
    </source>
</reference>
<sequence length="797" mass="89512">MIKNYIKTAFRNLSRNKLYTVVNVLGLSLGIACSVVLLMLAQYSNTFDDFQVNKDRIYRLVNSSDGAGGERDYTPGVPGPLPDAIKEDFSEFEKVVFVRNVYGTKLFTINPDSDKPNYFELRDERLAFTQQGYLDVFTVDWKQGDIASALEGPNRIVLSEAVAKKFFPDGDALGETIIYNKNSQLKITGIIADPSPHSDMPFEIFISYATIEKQVLERGWGSVDSDDQCYILLAENDNPDRYRARLDEFVIKNFGEDNGDERYDLQPMSDLHFNDNYSNYIYSTTNKNEILVMVFIAIFLLLTACINFVNLSTAVAVRRSREVGVRKVLGGTRMQLVLQFLAESLAVVLMAVMIGLGLSELMILYVNPFMQVALDIPWGEPLFIVQVLAGSLLITLLAGFYPALVLSNFKPALALKNLITTKHSGAFSLRQGLVVFQFFISQVFIVGTIVIISQMNLLNSVDLGFTTEALVNIRIPERDPDKKKVLKAELERLANIEQASLVYTNPSSSSVSVSDFHIADNAEDYYSSIKYGDDDYLDIYKINLLSGRNVHPSDTLNEVLITKNLLEYIGYKGKEEEVLGTMIKVHGIHVPIVGVIDDFNSQSLHDKVTPVIFMSSINSYRQLTVKVNLSSFSSTNEQVKAIWQKLYPEFDYNYKFVDDYIAGFYEEEQKMAKIFSFFSGVAIFIGCLGLFALASFMINQKVKEIGVRKVLGASVANIVGIFSWSFFKLIAISFLLSAPVAWYVMDSWLENFNYRVEIGPLFFIGAFLVTLFIAVITVGYKSFKAAVVNPVNSLKDE</sequence>
<feature type="domain" description="MacB-like periplasmic core" evidence="8">
    <location>
        <begin position="457"/>
        <end position="635"/>
    </location>
</feature>
<evidence type="ECO:0000256" key="4">
    <source>
        <dbReference type="ARBA" id="ARBA00022989"/>
    </source>
</evidence>
<evidence type="ECO:0000259" key="7">
    <source>
        <dbReference type="Pfam" id="PF02687"/>
    </source>
</evidence>
<dbReference type="RefSeq" id="WP_202246099.1">
    <property type="nucleotide sequence ID" value="NZ_JAESIY010000012.1"/>
</dbReference>
<evidence type="ECO:0000259" key="8">
    <source>
        <dbReference type="Pfam" id="PF12704"/>
    </source>
</evidence>
<dbReference type="PANTHER" id="PTHR30572">
    <property type="entry name" value="MEMBRANE COMPONENT OF TRANSPORTER-RELATED"/>
    <property type="match status" value="1"/>
</dbReference>
<feature type="domain" description="ABC3 transporter permease C-terminal" evidence="7">
    <location>
        <begin position="677"/>
        <end position="786"/>
    </location>
</feature>
<feature type="transmembrane region" description="Helical" evidence="6">
    <location>
        <begin position="710"/>
        <end position="738"/>
    </location>
</feature>
<dbReference type="AlphaFoldDB" id="A0A937FD19"/>
<dbReference type="InterPro" id="IPR025857">
    <property type="entry name" value="MacB_PCD"/>
</dbReference>
<feature type="transmembrane region" description="Helical" evidence="6">
    <location>
        <begin position="21"/>
        <end position="41"/>
    </location>
</feature>
<dbReference type="PANTHER" id="PTHR30572:SF18">
    <property type="entry name" value="ABC-TYPE MACROLIDE FAMILY EXPORT SYSTEM PERMEASE COMPONENT 2"/>
    <property type="match status" value="1"/>
</dbReference>
<dbReference type="Pfam" id="PF12704">
    <property type="entry name" value="MacB_PCD"/>
    <property type="match status" value="2"/>
</dbReference>
<keyword evidence="5 6" id="KW-0472">Membrane</keyword>
<gene>
    <name evidence="9" type="ORF">JL102_19280</name>
</gene>
<comment type="subcellular location">
    <subcellularLocation>
        <location evidence="1">Cell membrane</location>
        <topology evidence="1">Multi-pass membrane protein</topology>
    </subcellularLocation>
</comment>
<dbReference type="Pfam" id="PF02687">
    <property type="entry name" value="FtsX"/>
    <property type="match status" value="2"/>
</dbReference>
<organism evidence="9 10">
    <name type="scientific">Fulvivirga sediminis</name>
    <dbReference type="NCBI Taxonomy" id="2803949"/>
    <lineage>
        <taxon>Bacteria</taxon>
        <taxon>Pseudomonadati</taxon>
        <taxon>Bacteroidota</taxon>
        <taxon>Cytophagia</taxon>
        <taxon>Cytophagales</taxon>
        <taxon>Fulvivirgaceae</taxon>
        <taxon>Fulvivirga</taxon>
    </lineage>
</organism>
<feature type="transmembrane region" description="Helical" evidence="6">
    <location>
        <begin position="336"/>
        <end position="363"/>
    </location>
</feature>
<dbReference type="EMBL" id="JAESIY010000012">
    <property type="protein sequence ID" value="MBL3658303.1"/>
    <property type="molecule type" value="Genomic_DNA"/>
</dbReference>
<feature type="domain" description="ABC3 transporter permease C-terminal" evidence="7">
    <location>
        <begin position="295"/>
        <end position="410"/>
    </location>
</feature>
<keyword evidence="2" id="KW-1003">Cell membrane</keyword>
<accession>A0A937FD19</accession>
<dbReference type="Proteomes" id="UP000659388">
    <property type="component" value="Unassembled WGS sequence"/>
</dbReference>
<feature type="transmembrane region" description="Helical" evidence="6">
    <location>
        <begin position="758"/>
        <end position="780"/>
    </location>
</feature>
<evidence type="ECO:0000256" key="6">
    <source>
        <dbReference type="SAM" id="Phobius"/>
    </source>
</evidence>
<dbReference type="GO" id="GO:0005886">
    <property type="term" value="C:plasma membrane"/>
    <property type="evidence" value="ECO:0007669"/>
    <property type="project" value="UniProtKB-SubCell"/>
</dbReference>
<feature type="transmembrane region" description="Helical" evidence="6">
    <location>
        <begin position="674"/>
        <end position="698"/>
    </location>
</feature>
<proteinExistence type="predicted"/>
<evidence type="ECO:0000256" key="3">
    <source>
        <dbReference type="ARBA" id="ARBA00022692"/>
    </source>
</evidence>
<feature type="domain" description="MacB-like periplasmic core" evidence="8">
    <location>
        <begin position="20"/>
        <end position="248"/>
    </location>
</feature>
<feature type="transmembrane region" description="Helical" evidence="6">
    <location>
        <begin position="383"/>
        <end position="406"/>
    </location>
</feature>
<dbReference type="PROSITE" id="PS51257">
    <property type="entry name" value="PROKAR_LIPOPROTEIN"/>
    <property type="match status" value="1"/>
</dbReference>
<keyword evidence="3 6" id="KW-0812">Transmembrane</keyword>
<dbReference type="GO" id="GO:0022857">
    <property type="term" value="F:transmembrane transporter activity"/>
    <property type="evidence" value="ECO:0007669"/>
    <property type="project" value="TreeGrafter"/>
</dbReference>
<evidence type="ECO:0000256" key="2">
    <source>
        <dbReference type="ARBA" id="ARBA00022475"/>
    </source>
</evidence>
<keyword evidence="10" id="KW-1185">Reference proteome</keyword>
<protein>
    <submittedName>
        <fullName evidence="9">ABC transporter permease</fullName>
    </submittedName>
</protein>
<evidence type="ECO:0000256" key="1">
    <source>
        <dbReference type="ARBA" id="ARBA00004651"/>
    </source>
</evidence>
<evidence type="ECO:0000256" key="5">
    <source>
        <dbReference type="ARBA" id="ARBA00023136"/>
    </source>
</evidence>